<reference evidence="3 4" key="1">
    <citation type="submission" date="2018-07" db="EMBL/GenBank/DDBJ databases">
        <title>Ureaplasma urealyticum 1000 the multidrug-resistant clinical isolate obtained from scrapings of the urogenital tract of a woman with inflammatory diseases of the reproductive organs.</title>
        <authorList>
            <person name="Kolesnikova E.A."/>
            <person name="Alekseeva A.E."/>
            <person name="Brusnigina N.F."/>
            <person name="Makhova M.A."/>
        </authorList>
    </citation>
    <scope>NUCLEOTIDE SEQUENCE [LARGE SCALE GENOMIC DNA]</scope>
    <source>
        <strain evidence="3 4">1000</strain>
    </source>
</reference>
<dbReference type="EMBL" id="QOKT01000027">
    <property type="protein sequence ID" value="RCJ00573.1"/>
    <property type="molecule type" value="Genomic_DNA"/>
</dbReference>
<dbReference type="GO" id="GO:0009279">
    <property type="term" value="C:cell outer membrane"/>
    <property type="evidence" value="ECO:0007669"/>
    <property type="project" value="InterPro"/>
</dbReference>
<evidence type="ECO:0000313" key="4">
    <source>
        <dbReference type="Proteomes" id="UP000253077"/>
    </source>
</evidence>
<dbReference type="Pfam" id="PF03767">
    <property type="entry name" value="Acid_phosphat_B"/>
    <property type="match status" value="1"/>
</dbReference>
<dbReference type="InterPro" id="IPR006423">
    <property type="entry name" value="Lipo_e_P4"/>
</dbReference>
<evidence type="ECO:0000313" key="3">
    <source>
        <dbReference type="EMBL" id="RCJ00573.1"/>
    </source>
</evidence>
<dbReference type="AlphaFoldDB" id="A0AAX1QWZ3"/>
<gene>
    <name evidence="3" type="ORF">DSQ42_03095</name>
</gene>
<dbReference type="PROSITE" id="PS51257">
    <property type="entry name" value="PROKAR_LIPOPROTEIN"/>
    <property type="match status" value="1"/>
</dbReference>
<dbReference type="Gene3D" id="3.40.50.1000">
    <property type="entry name" value="HAD superfamily/HAD-like"/>
    <property type="match status" value="1"/>
</dbReference>
<organism evidence="3 4">
    <name type="scientific">Ureaplasma urealyticum</name>
    <name type="common">Ureaplasma urealyticum biotype 2</name>
    <dbReference type="NCBI Taxonomy" id="2130"/>
    <lineage>
        <taxon>Bacteria</taxon>
        <taxon>Bacillati</taxon>
        <taxon>Mycoplasmatota</taxon>
        <taxon>Mycoplasmoidales</taxon>
        <taxon>Mycoplasmoidaceae</taxon>
        <taxon>Ureaplasma</taxon>
    </lineage>
</organism>
<keyword evidence="1 2" id="KW-0732">Signal</keyword>
<accession>A0AAX1QWZ3</accession>
<feature type="chain" id="PRO_5043914759" evidence="2">
    <location>
        <begin position="27"/>
        <end position="506"/>
    </location>
</feature>
<keyword evidence="3" id="KW-0449">Lipoprotein</keyword>
<feature type="signal peptide" evidence="2">
    <location>
        <begin position="1"/>
        <end position="26"/>
    </location>
</feature>
<dbReference type="InterPro" id="IPR023214">
    <property type="entry name" value="HAD_sf"/>
</dbReference>
<dbReference type="SFLD" id="SFLDS00003">
    <property type="entry name" value="Haloacid_Dehalogenase"/>
    <property type="match status" value="1"/>
</dbReference>
<dbReference type="RefSeq" id="WP_114119949.1">
    <property type="nucleotide sequence ID" value="NZ_CP039963.1"/>
</dbReference>
<evidence type="ECO:0000256" key="2">
    <source>
        <dbReference type="SAM" id="SignalP"/>
    </source>
</evidence>
<proteinExistence type="predicted"/>
<dbReference type="InterPro" id="IPR005519">
    <property type="entry name" value="Acid_phosphat_B-like"/>
</dbReference>
<dbReference type="SFLD" id="SFLDG01125">
    <property type="entry name" value="C1.1:_Acid_Phosphatase_Like"/>
    <property type="match status" value="1"/>
</dbReference>
<dbReference type="InterPro" id="IPR036412">
    <property type="entry name" value="HAD-like_sf"/>
</dbReference>
<protein>
    <submittedName>
        <fullName evidence="3">5'-nucleotidase, lipoprotein e(P4) family</fullName>
    </submittedName>
</protein>
<dbReference type="NCBIfam" id="NF045871">
    <property type="entry name" value="MBA_Nterm_para"/>
    <property type="match status" value="1"/>
</dbReference>
<sequence length="506" mass="56476">MKLLKSKKFWAISLSSILVGASVVAAATACTNSSIESRVSTTFAKTQSGIYAIYEITNWSKLDANEKKSLESLKFTASVIDKDGKAEFTASAGILKEDKVYVKLPREPKADDRVVVKPDNANLKIGAVYVTTLNVSSVELNDGSKIDNNTNQKDESKPYNSVESIIYNQRWLANVWNTLSAEKDGMLLTAYNSAKHQFDAMVKQDAFDTNKVKVEKDASGNITKVTVSNPDSGKAIPVVFMDIDETILNNYANQNYQLLNNKAYSPRDWDLFVADKASKRLAGAFEFIKYVWEHGGVVMFNSNREQSSHIEPTVENLVSEGLDRALLPKWVFWMQGIDFASDKPWDNVKKDAKGKRVKSTKEDRMNTMNERTQGYDLSAFGSGNAVVLKTVMRVGDNFDDFNDNASKGKTNAERVALLKEYGKLFGNFDTKNTKGIKYKKDATSGKIVKSDETWSESYVMIGGNSSYGGFESGIAKGYFGLSKEDQVKALREYVKQLYWEPKNQNK</sequence>
<dbReference type="Proteomes" id="UP000253077">
    <property type="component" value="Unassembled WGS sequence"/>
</dbReference>
<comment type="caution">
    <text evidence="3">The sequence shown here is derived from an EMBL/GenBank/DDBJ whole genome shotgun (WGS) entry which is preliminary data.</text>
</comment>
<name>A0AAX1QWZ3_UREUR</name>
<evidence type="ECO:0000256" key="1">
    <source>
        <dbReference type="ARBA" id="ARBA00022729"/>
    </source>
</evidence>
<dbReference type="SUPFAM" id="SSF56784">
    <property type="entry name" value="HAD-like"/>
    <property type="match status" value="1"/>
</dbReference>